<evidence type="ECO:0000313" key="2">
    <source>
        <dbReference type="Proteomes" id="UP000284908"/>
    </source>
</evidence>
<proteinExistence type="predicted"/>
<dbReference type="RefSeq" id="WP_120134847.1">
    <property type="nucleotide sequence ID" value="NZ_RAHH01000035.1"/>
</dbReference>
<reference evidence="1 2" key="1">
    <citation type="submission" date="2018-09" db="EMBL/GenBank/DDBJ databases">
        <authorList>
            <person name="Le Fleche-Mateos A."/>
        </authorList>
    </citation>
    <scope>NUCLEOTIDE SEQUENCE [LARGE SCALE GENOMIC DNA]</scope>
    <source>
        <strain evidence="1 2">DSM 27399</strain>
    </source>
</reference>
<evidence type="ECO:0008006" key="3">
    <source>
        <dbReference type="Google" id="ProtNLM"/>
    </source>
</evidence>
<protein>
    <recommendedName>
        <fullName evidence="3">EF-hand domain-containing protein</fullName>
    </recommendedName>
</protein>
<keyword evidence="2" id="KW-1185">Reference proteome</keyword>
<accession>A0A419N388</accession>
<organism evidence="1 2">
    <name type="scientific">Rahnella woolbedingensis</name>
    <dbReference type="NCBI Taxonomy" id="1510574"/>
    <lineage>
        <taxon>Bacteria</taxon>
        <taxon>Pseudomonadati</taxon>
        <taxon>Pseudomonadota</taxon>
        <taxon>Gammaproteobacteria</taxon>
        <taxon>Enterobacterales</taxon>
        <taxon>Yersiniaceae</taxon>
        <taxon>Rahnella</taxon>
    </lineage>
</organism>
<dbReference type="AlphaFoldDB" id="A0A419N388"/>
<dbReference type="Proteomes" id="UP000284908">
    <property type="component" value="Unassembled WGS sequence"/>
</dbReference>
<comment type="caution">
    <text evidence="1">The sequence shown here is derived from an EMBL/GenBank/DDBJ whole genome shotgun (WGS) entry which is preliminary data.</text>
</comment>
<sequence>MATVPKISFPVPANATGTEFGSSDALLDVLNGESSGLYLAGSQGMWHGGIHITNATVPWCALTGKNASELAYVHTPYKGEQAVRCMADGEIVAYRACQDYDYIEWGNDKLYFSSSFLLVKHAIQPDENAEHGLTFYTLYMNLAPVSAYVQTDGDLRKTAKRQNYYATSADVQSNHSAGTLPVNTQVRLGEQVVNSESKHRQYSEVTVMTDTGALKGGDKVWTVSDQGWLKPPSEQGAAVPSWWNKCSPALHPGNVNAPLYKTSAGLKYYLSSADAEAGIHADTKAGSLKNGFPVFYDANNTALQFTRSDGRIFSLVTLGKVVAPQKKGDRVWVVSDNDNLVADSAGSSAGQAAYGQVVNLTTPIKIAAGDSIGHLGFYELPQDNGKLSRYQVHIECLSMDTTLPTFLTNPGNVGRDDPAYLSYPEGVVLMMPDAQGKMAVTDRKTRAPGILTRSKVPGVDAEGHVLTDNKGAEQYQVRPEGGWLAKGDVKQLSQYDLAALGFVTLDKKPESFDLIDGIHHPDNVVKGILEQLYKAAQDETRSSHAMNKYNYKRLLELIDKNEDGHYSEDEYLQAIHNPSYRSHLYRLIVKHPSEWYYGKDDPFWKGYLDTLTTDAPLWKAYTESFIEKMAWMKQVEGMGPEPWHIHPVVFLSSLDFPKCDCEKLYADKFKATRYGSQYGPVYWGNISLSSYSRWDNSITAREISTNEKAILIAMSENEGKMDSVQSYDSEVITAGAMQKTVKDGVGLEGKGEFSTQFATFRDKHQDLYQQYAVGCGWSVTGSGSNAVIYYSDVTLTNGQKITSTALKTLVRQGCNAQTFGHSVHNKPLAALVKVLSLPEYLDLQVIDFIKRLHSAESIVVTTNGNKISDYVKSNFGRAVVLDHSVNRPGYVGADFKKAIDNFHTHNPTVSLDPNAWGTDHDTYETKLLEEYKLTRRMTNSVLRFNSLKDKL</sequence>
<dbReference type="OrthoDB" id="6444570at2"/>
<evidence type="ECO:0000313" key="1">
    <source>
        <dbReference type="EMBL" id="RJT37374.1"/>
    </source>
</evidence>
<dbReference type="EMBL" id="RAHH01000035">
    <property type="protein sequence ID" value="RJT37374.1"/>
    <property type="molecule type" value="Genomic_DNA"/>
</dbReference>
<gene>
    <name evidence="1" type="ORF">D6C13_22170</name>
</gene>
<name>A0A419N388_9GAMM</name>